<name>A0A1C1CFG5_9EURO</name>
<sequence length="450" mass="49849">MDANRPNSQADRPTQLTDLPNEVIDRICEYLVVPQSQPKPFRRCEIKSIRSALKIKGWDNFGFITGIDRCTGAFGWVDWFGTLVPAGTDAMNLGVLTQPSRARTKSKNSLAKFAATCQRFSSHARRLYARRTFTLTTSNSGVTFEGLRDASPLQTFSVQQTFSVLPKDQASLRPGAAMIDPASRRIVKIPKNTLPGNIAFGSFSKAFKSLRLLQIYVNVDLASERNQKTKFFLGQLGGFLASQPRDSISLSTLEVIVNLGFYDLKEYAAAMIHYPVGFDYFPEVVAFSRRGIDVQGTSISEAAVPEVSTTLATLNGYVQQFLTKQGVGWERGPTGPDMGSLKTKIVIRGDGTEWLHWGKKHKLFLSANTYEFGTFNHFCDLLQRQLYGSRPTAENSYVDGVPFVCNLGLPLPQVPTARPMIATKGRKRAPADERNSGGLDLKSTKRRRVG</sequence>
<reference evidence="3" key="1">
    <citation type="submission" date="2015-07" db="EMBL/GenBank/DDBJ databases">
        <authorList>
            <person name="Teixeira M.M."/>
            <person name="Souza R.C."/>
            <person name="Almeida L.G."/>
            <person name="Vicente V.A."/>
            <person name="de Hoog S."/>
            <person name="Bocca A.L."/>
            <person name="de Almeida S.R."/>
            <person name="Vasconcelos A.T."/>
            <person name="Felipe M.S."/>
        </authorList>
    </citation>
    <scope>NUCLEOTIDE SEQUENCE [LARGE SCALE GENOMIC DNA]</scope>
    <source>
        <strain evidence="3">KSF</strain>
    </source>
</reference>
<proteinExistence type="predicted"/>
<protein>
    <submittedName>
        <fullName evidence="2">Uncharacterized protein</fullName>
    </submittedName>
</protein>
<accession>A0A1C1CFG5</accession>
<dbReference type="VEuPathDB" id="FungiDB:CLCR_02441"/>
<keyword evidence="3" id="KW-1185">Reference proteome</keyword>
<dbReference type="Proteomes" id="UP000094526">
    <property type="component" value="Unassembled WGS sequence"/>
</dbReference>
<comment type="caution">
    <text evidence="2">The sequence shown here is derived from an EMBL/GenBank/DDBJ whole genome shotgun (WGS) entry which is preliminary data.</text>
</comment>
<gene>
    <name evidence="2" type="ORF">CLCR_02441</name>
</gene>
<organism evidence="2 3">
    <name type="scientific">Cladophialophora carrionii</name>
    <dbReference type="NCBI Taxonomy" id="86049"/>
    <lineage>
        <taxon>Eukaryota</taxon>
        <taxon>Fungi</taxon>
        <taxon>Dikarya</taxon>
        <taxon>Ascomycota</taxon>
        <taxon>Pezizomycotina</taxon>
        <taxon>Eurotiomycetes</taxon>
        <taxon>Chaetothyriomycetidae</taxon>
        <taxon>Chaetothyriales</taxon>
        <taxon>Herpotrichiellaceae</taxon>
        <taxon>Cladophialophora</taxon>
    </lineage>
</organism>
<dbReference type="OrthoDB" id="4142672at2759"/>
<evidence type="ECO:0000256" key="1">
    <source>
        <dbReference type="SAM" id="MobiDB-lite"/>
    </source>
</evidence>
<feature type="region of interest" description="Disordered" evidence="1">
    <location>
        <begin position="423"/>
        <end position="450"/>
    </location>
</feature>
<dbReference type="EMBL" id="LGRB01000014">
    <property type="protein sequence ID" value="OCT47218.1"/>
    <property type="molecule type" value="Genomic_DNA"/>
</dbReference>
<evidence type="ECO:0000313" key="3">
    <source>
        <dbReference type="Proteomes" id="UP000094526"/>
    </source>
</evidence>
<evidence type="ECO:0000313" key="2">
    <source>
        <dbReference type="EMBL" id="OCT47218.1"/>
    </source>
</evidence>
<dbReference type="AlphaFoldDB" id="A0A1C1CFG5"/>
<dbReference type="VEuPathDB" id="FungiDB:G647_02214"/>